<dbReference type="AlphaFoldDB" id="A0A6A1WPT1"/>
<sequence>MGIADPTFSSLESSESSTRGKFKNSHTRCDQISPGEGRRLGNDEEHRSDVKQDKGVNPSHSNPHDCPHQRRNIQWQRAEAVTRKEQQMTGQQHRQPPPDQDTDESIDISSILRRLSLKNNIGCSQEIILKDQPIHSLKKLSLRALQVQRSSRDSFIEHLLCQYHFQKEFQSHLNAVEVQIELSSCVR</sequence>
<dbReference type="EMBL" id="RXIC02000019">
    <property type="protein sequence ID" value="KAB1227279.1"/>
    <property type="molecule type" value="Genomic_DNA"/>
</dbReference>
<feature type="compositionally biased region" description="Basic and acidic residues" evidence="1">
    <location>
        <begin position="36"/>
        <end position="54"/>
    </location>
</feature>
<evidence type="ECO:0000256" key="1">
    <source>
        <dbReference type="SAM" id="MobiDB-lite"/>
    </source>
</evidence>
<protein>
    <submittedName>
        <fullName evidence="2">Uncharacterized protein</fullName>
    </submittedName>
</protein>
<feature type="region of interest" description="Disordered" evidence="1">
    <location>
        <begin position="1"/>
        <end position="104"/>
    </location>
</feature>
<comment type="caution">
    <text evidence="2">The sequence shown here is derived from an EMBL/GenBank/DDBJ whole genome shotgun (WGS) entry which is preliminary data.</text>
</comment>
<name>A0A6A1WPT1_9ROSI</name>
<evidence type="ECO:0000313" key="3">
    <source>
        <dbReference type="Proteomes" id="UP000516437"/>
    </source>
</evidence>
<keyword evidence="3" id="KW-1185">Reference proteome</keyword>
<reference evidence="2 3" key="1">
    <citation type="journal article" date="2019" name="Plant Biotechnol. J.">
        <title>The red bayberry genome and genetic basis of sex determination.</title>
        <authorList>
            <person name="Jia H.M."/>
            <person name="Jia H.J."/>
            <person name="Cai Q.L."/>
            <person name="Wang Y."/>
            <person name="Zhao H.B."/>
            <person name="Yang W.F."/>
            <person name="Wang G.Y."/>
            <person name="Li Y.H."/>
            <person name="Zhan D.L."/>
            <person name="Shen Y.T."/>
            <person name="Niu Q.F."/>
            <person name="Chang L."/>
            <person name="Qiu J."/>
            <person name="Zhao L."/>
            <person name="Xie H.B."/>
            <person name="Fu W.Y."/>
            <person name="Jin J."/>
            <person name="Li X.W."/>
            <person name="Jiao Y."/>
            <person name="Zhou C.C."/>
            <person name="Tu T."/>
            <person name="Chai C.Y."/>
            <person name="Gao J.L."/>
            <person name="Fan L.J."/>
            <person name="van de Weg E."/>
            <person name="Wang J.Y."/>
            <person name="Gao Z.S."/>
        </authorList>
    </citation>
    <scope>NUCLEOTIDE SEQUENCE [LARGE SCALE GENOMIC DNA]</scope>
    <source>
        <tissue evidence="2">Leaves</tissue>
    </source>
</reference>
<evidence type="ECO:0000313" key="2">
    <source>
        <dbReference type="EMBL" id="KAB1227279.1"/>
    </source>
</evidence>
<gene>
    <name evidence="2" type="ORF">CJ030_MR1G029351</name>
</gene>
<dbReference type="Proteomes" id="UP000516437">
    <property type="component" value="Chromosome 1"/>
</dbReference>
<accession>A0A6A1WPT1</accession>
<proteinExistence type="predicted"/>
<organism evidence="2 3">
    <name type="scientific">Morella rubra</name>
    <name type="common">Chinese bayberry</name>
    <dbReference type="NCBI Taxonomy" id="262757"/>
    <lineage>
        <taxon>Eukaryota</taxon>
        <taxon>Viridiplantae</taxon>
        <taxon>Streptophyta</taxon>
        <taxon>Embryophyta</taxon>
        <taxon>Tracheophyta</taxon>
        <taxon>Spermatophyta</taxon>
        <taxon>Magnoliopsida</taxon>
        <taxon>eudicotyledons</taxon>
        <taxon>Gunneridae</taxon>
        <taxon>Pentapetalae</taxon>
        <taxon>rosids</taxon>
        <taxon>fabids</taxon>
        <taxon>Fagales</taxon>
        <taxon>Myricaceae</taxon>
        <taxon>Morella</taxon>
    </lineage>
</organism>